<proteinExistence type="predicted"/>
<dbReference type="EMBL" id="CP133616">
    <property type="protein sequence ID" value="WMV28984.1"/>
    <property type="molecule type" value="Genomic_DNA"/>
</dbReference>
<dbReference type="Proteomes" id="UP001234989">
    <property type="component" value="Chromosome 5"/>
</dbReference>
<accession>A0AAF0QZX2</accession>
<name>A0AAF0QZX2_SOLVR</name>
<organism evidence="1 2">
    <name type="scientific">Solanum verrucosum</name>
    <dbReference type="NCBI Taxonomy" id="315347"/>
    <lineage>
        <taxon>Eukaryota</taxon>
        <taxon>Viridiplantae</taxon>
        <taxon>Streptophyta</taxon>
        <taxon>Embryophyta</taxon>
        <taxon>Tracheophyta</taxon>
        <taxon>Spermatophyta</taxon>
        <taxon>Magnoliopsida</taxon>
        <taxon>eudicotyledons</taxon>
        <taxon>Gunneridae</taxon>
        <taxon>Pentapetalae</taxon>
        <taxon>asterids</taxon>
        <taxon>lamiids</taxon>
        <taxon>Solanales</taxon>
        <taxon>Solanaceae</taxon>
        <taxon>Solanoideae</taxon>
        <taxon>Solaneae</taxon>
        <taxon>Solanum</taxon>
    </lineage>
</organism>
<sequence>MPTNMKFLSLVSNDLLSKGKAVSYDCQSSYHRKVGLSGIFTQIKKESTSDIMKCDCQDCHHTFSTVQQKLYVLFLFFRSHIIWTSCILQDPGLLWLLLVEFLKFLLNNIYWCRYMCCIDVNLYSYIDHLEEILVYLMRDNRKQLTRDIRGFSARSVGVCDRFT</sequence>
<protein>
    <submittedName>
        <fullName evidence="1">Uncharacterized protein</fullName>
    </submittedName>
</protein>
<evidence type="ECO:0000313" key="2">
    <source>
        <dbReference type="Proteomes" id="UP001234989"/>
    </source>
</evidence>
<evidence type="ECO:0000313" key="1">
    <source>
        <dbReference type="EMBL" id="WMV28984.1"/>
    </source>
</evidence>
<reference evidence="1" key="1">
    <citation type="submission" date="2023-08" db="EMBL/GenBank/DDBJ databases">
        <title>A de novo genome assembly of Solanum verrucosum Schlechtendal, a Mexican diploid species geographically isolated from the other diploid A-genome species in potato relatives.</title>
        <authorList>
            <person name="Hosaka K."/>
        </authorList>
    </citation>
    <scope>NUCLEOTIDE SEQUENCE</scope>
    <source>
        <tissue evidence="1">Young leaves</tissue>
    </source>
</reference>
<gene>
    <name evidence="1" type="ORF">MTR67_022369</name>
</gene>
<keyword evidence="2" id="KW-1185">Reference proteome</keyword>
<dbReference type="AlphaFoldDB" id="A0AAF0QZX2"/>